<sequence length="138" mass="14560">MTIQKRFLVLGAALFLLGLVSGLLPGIMANPRMGLSAHMQGLTNGMFLIALGAAWPHVSLGEKLEPLCFWLLAFGTVANWLATSLAAFWGTGQLTPIISPDPTAPGWQEAIVSVMLLSLTLAMLAGTALVLAGFLRKT</sequence>
<reference evidence="2 3" key="1">
    <citation type="submission" date="2018-08" db="EMBL/GenBank/DDBJ databases">
        <title>Henriciella mobilis sp. nov., isolated from seawater.</title>
        <authorList>
            <person name="Cheng H."/>
            <person name="Wu Y.-H."/>
            <person name="Xu X.-W."/>
            <person name="Guo L.-L."/>
        </authorList>
    </citation>
    <scope>NUCLEOTIDE SEQUENCE [LARGE SCALE GENOMIC DNA]</scope>
    <source>
        <strain evidence="2 3">JN25</strain>
    </source>
</reference>
<keyword evidence="1" id="KW-1133">Transmembrane helix</keyword>
<keyword evidence="1" id="KW-0472">Membrane</keyword>
<protein>
    <submittedName>
        <fullName evidence="2">Hydrogenase</fullName>
    </submittedName>
</protein>
<dbReference type="AlphaFoldDB" id="A0A399RAH6"/>
<feature type="transmembrane region" description="Helical" evidence="1">
    <location>
        <begin position="67"/>
        <end position="90"/>
    </location>
</feature>
<dbReference type="Pfam" id="PF26512">
    <property type="entry name" value="SOI"/>
    <property type="match status" value="1"/>
</dbReference>
<gene>
    <name evidence="2" type="ORF">D1223_17345</name>
</gene>
<feature type="transmembrane region" description="Helical" evidence="1">
    <location>
        <begin position="38"/>
        <end position="55"/>
    </location>
</feature>
<dbReference type="RefSeq" id="WP_119377606.1">
    <property type="nucleotide sequence ID" value="NZ_QWFX01000016.1"/>
</dbReference>
<evidence type="ECO:0000256" key="1">
    <source>
        <dbReference type="SAM" id="Phobius"/>
    </source>
</evidence>
<accession>A0A399RAH6</accession>
<dbReference type="OrthoDB" id="7619962at2"/>
<feature type="transmembrane region" description="Helical" evidence="1">
    <location>
        <begin position="110"/>
        <end position="135"/>
    </location>
</feature>
<dbReference type="EMBL" id="QWFX01000016">
    <property type="protein sequence ID" value="RIJ26712.1"/>
    <property type="molecule type" value="Genomic_DNA"/>
</dbReference>
<dbReference type="Proteomes" id="UP000266385">
    <property type="component" value="Unassembled WGS sequence"/>
</dbReference>
<dbReference type="InterPro" id="IPR058965">
    <property type="entry name" value="SOI/HabA-like"/>
</dbReference>
<organism evidence="2 3">
    <name type="scientific">Henriciella mobilis</name>
    <dbReference type="NCBI Taxonomy" id="2305467"/>
    <lineage>
        <taxon>Bacteria</taxon>
        <taxon>Pseudomonadati</taxon>
        <taxon>Pseudomonadota</taxon>
        <taxon>Alphaproteobacteria</taxon>
        <taxon>Hyphomonadales</taxon>
        <taxon>Hyphomonadaceae</taxon>
        <taxon>Henriciella</taxon>
    </lineage>
</organism>
<keyword evidence="1" id="KW-0812">Transmembrane</keyword>
<proteinExistence type="predicted"/>
<keyword evidence="3" id="KW-1185">Reference proteome</keyword>
<evidence type="ECO:0000313" key="2">
    <source>
        <dbReference type="EMBL" id="RIJ26712.1"/>
    </source>
</evidence>
<evidence type="ECO:0000313" key="3">
    <source>
        <dbReference type="Proteomes" id="UP000266385"/>
    </source>
</evidence>
<name>A0A399RAH6_9PROT</name>
<comment type="caution">
    <text evidence="2">The sequence shown here is derived from an EMBL/GenBank/DDBJ whole genome shotgun (WGS) entry which is preliminary data.</text>
</comment>